<dbReference type="Pfam" id="PF23182">
    <property type="entry name" value="PABC_AtC3H46"/>
    <property type="match status" value="1"/>
</dbReference>
<keyword evidence="8" id="KW-1185">Reference proteome</keyword>
<protein>
    <recommendedName>
        <fullName evidence="6">AtC3H46-like PABC-like domain-containing protein</fullName>
    </recommendedName>
</protein>
<keyword evidence="2" id="KW-0863">Zinc-finger</keyword>
<gene>
    <name evidence="7" type="ORF">IFM89_008379</name>
</gene>
<dbReference type="Proteomes" id="UP000631114">
    <property type="component" value="Unassembled WGS sequence"/>
</dbReference>
<dbReference type="GO" id="GO:0003723">
    <property type="term" value="F:RNA binding"/>
    <property type="evidence" value="ECO:0007669"/>
    <property type="project" value="UniProtKB-KW"/>
</dbReference>
<dbReference type="GO" id="GO:0008270">
    <property type="term" value="F:zinc ion binding"/>
    <property type="evidence" value="ECO:0007669"/>
    <property type="project" value="UniProtKB-KW"/>
</dbReference>
<sequence>MDAYEATRIIFSRIQSIDPENAAKIMGFLLIQDHGDKEMIRLAFGPESHIHSLILKACNELGLSPTASPFFPLSRQNSSRLLRSHSSASADFNVLSPNGFHHNVKKTTLMNFISKTTCLSSTKAQKTLTCFSPLPTLPPTPMLCSSIPSSNWGVNNEQHRREPLRQRYHLGSFWVEAMPLLC</sequence>
<proteinExistence type="predicted"/>
<keyword evidence="3" id="KW-0862">Zinc</keyword>
<comment type="caution">
    <text evidence="7">The sequence shown here is derived from an EMBL/GenBank/DDBJ whole genome shotgun (WGS) entry which is preliminary data.</text>
</comment>
<evidence type="ECO:0000256" key="1">
    <source>
        <dbReference type="ARBA" id="ARBA00022723"/>
    </source>
</evidence>
<evidence type="ECO:0000313" key="7">
    <source>
        <dbReference type="EMBL" id="KAF9619702.1"/>
    </source>
</evidence>
<dbReference type="EMBL" id="JADFTS010000002">
    <property type="protein sequence ID" value="KAF9619702.1"/>
    <property type="molecule type" value="Genomic_DNA"/>
</dbReference>
<dbReference type="AlphaFoldDB" id="A0A835M7X2"/>
<name>A0A835M7X2_9MAGN</name>
<dbReference type="InterPro" id="IPR056276">
    <property type="entry name" value="AtC3H46-like_PABC-like"/>
</dbReference>
<dbReference type="GO" id="GO:0003677">
    <property type="term" value="F:DNA binding"/>
    <property type="evidence" value="ECO:0007669"/>
    <property type="project" value="UniProtKB-KW"/>
</dbReference>
<accession>A0A835M7X2</accession>
<dbReference type="PANTHER" id="PTHR24009">
    <property type="entry name" value="RNA-BINDING (RRM/RBD/RNP MOTIFS)"/>
    <property type="match status" value="1"/>
</dbReference>
<evidence type="ECO:0000256" key="4">
    <source>
        <dbReference type="ARBA" id="ARBA00022884"/>
    </source>
</evidence>
<feature type="domain" description="AtC3H46-like PABC-like" evidence="6">
    <location>
        <begin position="1"/>
        <end position="65"/>
    </location>
</feature>
<dbReference type="OrthoDB" id="1751743at2759"/>
<keyword evidence="4" id="KW-0694">RNA-binding</keyword>
<keyword evidence="1" id="KW-0479">Metal-binding</keyword>
<evidence type="ECO:0000259" key="6">
    <source>
        <dbReference type="Pfam" id="PF23182"/>
    </source>
</evidence>
<evidence type="ECO:0000256" key="2">
    <source>
        <dbReference type="ARBA" id="ARBA00022771"/>
    </source>
</evidence>
<organism evidence="7 8">
    <name type="scientific">Coptis chinensis</name>
    <dbReference type="NCBI Taxonomy" id="261450"/>
    <lineage>
        <taxon>Eukaryota</taxon>
        <taxon>Viridiplantae</taxon>
        <taxon>Streptophyta</taxon>
        <taxon>Embryophyta</taxon>
        <taxon>Tracheophyta</taxon>
        <taxon>Spermatophyta</taxon>
        <taxon>Magnoliopsida</taxon>
        <taxon>Ranunculales</taxon>
        <taxon>Ranunculaceae</taxon>
        <taxon>Coptidoideae</taxon>
        <taxon>Coptis</taxon>
    </lineage>
</organism>
<dbReference type="PANTHER" id="PTHR24009:SF3">
    <property type="entry name" value="RNA-BINDING (RRM_RBD_RNP MOTIFS) FAMILY PROTEIN-RELATED"/>
    <property type="match status" value="1"/>
</dbReference>
<evidence type="ECO:0000313" key="8">
    <source>
        <dbReference type="Proteomes" id="UP000631114"/>
    </source>
</evidence>
<reference evidence="7 8" key="1">
    <citation type="submission" date="2020-10" db="EMBL/GenBank/DDBJ databases">
        <title>The Coptis chinensis genome and diversification of protoberbering-type alkaloids.</title>
        <authorList>
            <person name="Wang B."/>
            <person name="Shu S."/>
            <person name="Song C."/>
            <person name="Liu Y."/>
        </authorList>
    </citation>
    <scope>NUCLEOTIDE SEQUENCE [LARGE SCALE GENOMIC DNA]</scope>
    <source>
        <strain evidence="7">HL-2020</strain>
        <tissue evidence="7">Leaf</tissue>
    </source>
</reference>
<keyword evidence="5" id="KW-0238">DNA-binding</keyword>
<evidence type="ECO:0000256" key="5">
    <source>
        <dbReference type="ARBA" id="ARBA00023125"/>
    </source>
</evidence>
<evidence type="ECO:0000256" key="3">
    <source>
        <dbReference type="ARBA" id="ARBA00022833"/>
    </source>
</evidence>